<evidence type="ECO:0000256" key="1">
    <source>
        <dbReference type="ARBA" id="ARBA00022679"/>
    </source>
</evidence>
<evidence type="ECO:0000259" key="2">
    <source>
        <dbReference type="Pfam" id="PF01648"/>
    </source>
</evidence>
<sequence>MIRTMIGVDLVKISRFEKAKIDFVKKFLHPNELEKYLLIKDNYLKSKFLAAIWAIKEAMFKVDNSLFEFKNIKLQKENESWQHKNFDISISHEDDYLVAVVLKKKE</sequence>
<accession>C4XE73</accession>
<dbReference type="AlphaFoldDB" id="C4XE73"/>
<proteinExistence type="predicted"/>
<dbReference type="GO" id="GO:0000287">
    <property type="term" value="F:magnesium ion binding"/>
    <property type="evidence" value="ECO:0007669"/>
    <property type="project" value="InterPro"/>
</dbReference>
<dbReference type="InterPro" id="IPR008278">
    <property type="entry name" value="4-PPantetheinyl_Trfase_dom"/>
</dbReference>
<dbReference type="KEGG" id="mfp:MBIO_0180"/>
<dbReference type="HOGENOM" id="CLU_089696_1_1_14"/>
<dbReference type="InterPro" id="IPR037143">
    <property type="entry name" value="4-PPantetheinyl_Trfase_dom_sf"/>
</dbReference>
<dbReference type="Pfam" id="PF01648">
    <property type="entry name" value="ACPS"/>
    <property type="match status" value="1"/>
</dbReference>
<organism evidence="3 4">
    <name type="scientific">Mycoplasmopsis fermentans (strain ATCC 19989 / NBRC 14854 / NCTC 10117 / PG18)</name>
    <name type="common">Mycoplasma fermentans</name>
    <dbReference type="NCBI Taxonomy" id="496833"/>
    <lineage>
        <taxon>Bacteria</taxon>
        <taxon>Bacillati</taxon>
        <taxon>Mycoplasmatota</taxon>
        <taxon>Mycoplasmoidales</taxon>
        <taxon>Metamycoplasmataceae</taxon>
        <taxon>Mycoplasmopsis</taxon>
    </lineage>
</organism>
<keyword evidence="4" id="KW-1185">Reference proteome</keyword>
<feature type="domain" description="4'-phosphopantetheinyl transferase" evidence="2">
    <location>
        <begin position="6"/>
        <end position="100"/>
    </location>
</feature>
<evidence type="ECO:0000313" key="3">
    <source>
        <dbReference type="EMBL" id="BAH69445.1"/>
    </source>
</evidence>
<dbReference type="EMBL" id="AP009608">
    <property type="protein sequence ID" value="BAH69445.1"/>
    <property type="molecule type" value="Genomic_DNA"/>
</dbReference>
<dbReference type="SUPFAM" id="SSF56214">
    <property type="entry name" value="4'-phosphopantetheinyl transferase"/>
    <property type="match status" value="1"/>
</dbReference>
<evidence type="ECO:0000313" key="4">
    <source>
        <dbReference type="Proteomes" id="UP000006810"/>
    </source>
</evidence>
<name>C4XE73_MYCFP</name>
<gene>
    <name evidence="3" type="ordered locus">MBIO_0180</name>
</gene>
<dbReference type="GO" id="GO:0008897">
    <property type="term" value="F:holo-[acyl-carrier-protein] synthase activity"/>
    <property type="evidence" value="ECO:0007669"/>
    <property type="project" value="InterPro"/>
</dbReference>
<dbReference type="eggNOG" id="COG0736">
    <property type="taxonomic scope" value="Bacteria"/>
</dbReference>
<protein>
    <recommendedName>
        <fullName evidence="2">4'-phosphopantetheinyl transferase domain-containing protein</fullName>
    </recommendedName>
</protein>
<reference evidence="3 4" key="1">
    <citation type="journal article" date="2009" name="Curr. Microbiol.">
        <title>Molecular cloning and expression of a novel cholinephosphotransferase involved in glycoglycerophospholipid biosynthesis of Mycoplasma fermentans.</title>
        <authorList>
            <person name="Ishida N."/>
            <person name="Irikura D."/>
            <person name="Matsuda K."/>
            <person name="Sato S."/>
            <person name="Asano K."/>
        </authorList>
    </citation>
    <scope>NUCLEOTIDE SEQUENCE [LARGE SCALE GENOMIC DNA]</scope>
    <source>
        <strain evidence="4">ATCC 19989 / NBRC 14854 / NCTC 10117 / PG18</strain>
    </source>
</reference>
<keyword evidence="1" id="KW-0808">Transferase</keyword>
<dbReference type="PATRIC" id="fig|496833.3.peg.602"/>
<dbReference type="Proteomes" id="UP000006810">
    <property type="component" value="Chromosome"/>
</dbReference>
<dbReference type="Gene3D" id="3.90.470.20">
    <property type="entry name" value="4'-phosphopantetheinyl transferase domain"/>
    <property type="match status" value="1"/>
</dbReference>